<evidence type="ECO:0000313" key="12">
    <source>
        <dbReference type="Proteomes" id="UP000467193"/>
    </source>
</evidence>
<keyword evidence="3 10" id="KW-0812">Transmembrane</keyword>
<accession>A0A7I7QS91</accession>
<feature type="transmembrane region" description="Helical" evidence="10">
    <location>
        <begin position="37"/>
        <end position="56"/>
    </location>
</feature>
<comment type="similarity">
    <text evidence="7 10">Belongs to the fluoride channel Fluc/FEX (TC 1.A.43) family.</text>
</comment>
<keyword evidence="12" id="KW-1185">Reference proteome</keyword>
<keyword evidence="10" id="KW-0479">Metal-binding</keyword>
<dbReference type="PANTHER" id="PTHR28259:SF1">
    <property type="entry name" value="FLUORIDE EXPORT PROTEIN 1-RELATED"/>
    <property type="match status" value="1"/>
</dbReference>
<dbReference type="KEGG" id="msei:MSEDJ_30260"/>
<evidence type="ECO:0000256" key="8">
    <source>
        <dbReference type="ARBA" id="ARBA00035585"/>
    </source>
</evidence>
<dbReference type="PANTHER" id="PTHR28259">
    <property type="entry name" value="FLUORIDE EXPORT PROTEIN 1-RELATED"/>
    <property type="match status" value="1"/>
</dbReference>
<dbReference type="Proteomes" id="UP000467193">
    <property type="component" value="Chromosome"/>
</dbReference>
<organism evidence="11 12">
    <name type="scientific">Mycolicibacterium sediminis</name>
    <dbReference type="NCBI Taxonomy" id="1286180"/>
    <lineage>
        <taxon>Bacteria</taxon>
        <taxon>Bacillati</taxon>
        <taxon>Actinomycetota</taxon>
        <taxon>Actinomycetes</taxon>
        <taxon>Mycobacteriales</taxon>
        <taxon>Mycobacteriaceae</taxon>
        <taxon>Mycolicibacterium</taxon>
    </lineage>
</organism>
<feature type="binding site" evidence="10">
    <location>
        <position position="73"/>
    </location>
    <ligand>
        <name>Na(+)</name>
        <dbReference type="ChEBI" id="CHEBI:29101"/>
        <note>structural</note>
    </ligand>
</feature>
<evidence type="ECO:0000256" key="10">
    <source>
        <dbReference type="HAMAP-Rule" id="MF_00454"/>
    </source>
</evidence>
<sequence length="122" mass="12616">MIALLTFLAGAVGAVTRFGLDSAVKRRWQSPFPWATVAINVSGSLLLGVLAGIVLFDGGSPVWQTVIGTGFCGGYTTFSTASFETVRLVQQGRRLMALVNATVSLLLAVAACAAGLALAWAL</sequence>
<dbReference type="Pfam" id="PF02537">
    <property type="entry name" value="CRCB"/>
    <property type="match status" value="1"/>
</dbReference>
<feature type="transmembrane region" description="Helical" evidence="10">
    <location>
        <begin position="97"/>
        <end position="121"/>
    </location>
</feature>
<evidence type="ECO:0000256" key="5">
    <source>
        <dbReference type="ARBA" id="ARBA00023136"/>
    </source>
</evidence>
<keyword evidence="10" id="KW-0813">Transport</keyword>
<feature type="binding site" evidence="10">
    <location>
        <position position="76"/>
    </location>
    <ligand>
        <name>Na(+)</name>
        <dbReference type="ChEBI" id="CHEBI:29101"/>
        <note>structural</note>
    </ligand>
</feature>
<keyword evidence="6 10" id="KW-0407">Ion channel</keyword>
<dbReference type="RefSeq" id="WP_163797762.1">
    <property type="nucleotide sequence ID" value="NZ_AP022588.1"/>
</dbReference>
<evidence type="ECO:0000256" key="2">
    <source>
        <dbReference type="ARBA" id="ARBA00022475"/>
    </source>
</evidence>
<dbReference type="GO" id="GO:0140114">
    <property type="term" value="P:cellular detoxification of fluoride"/>
    <property type="evidence" value="ECO:0007669"/>
    <property type="project" value="UniProtKB-UniRule"/>
</dbReference>
<dbReference type="InterPro" id="IPR003691">
    <property type="entry name" value="FluC"/>
</dbReference>
<dbReference type="GO" id="GO:0005886">
    <property type="term" value="C:plasma membrane"/>
    <property type="evidence" value="ECO:0007669"/>
    <property type="project" value="UniProtKB-SubCell"/>
</dbReference>
<comment type="subcellular location">
    <subcellularLocation>
        <location evidence="1 10">Cell membrane</location>
        <topology evidence="1 10">Multi-pass membrane protein</topology>
    </subcellularLocation>
</comment>
<comment type="catalytic activity">
    <reaction evidence="8">
        <text>fluoride(in) = fluoride(out)</text>
        <dbReference type="Rhea" id="RHEA:76159"/>
        <dbReference type="ChEBI" id="CHEBI:17051"/>
    </reaction>
    <physiologicalReaction direction="left-to-right" evidence="8">
        <dbReference type="Rhea" id="RHEA:76160"/>
    </physiologicalReaction>
</comment>
<comment type="caution">
    <text evidence="10">Lacks conserved residue(s) required for the propagation of feature annotation.</text>
</comment>
<evidence type="ECO:0000256" key="1">
    <source>
        <dbReference type="ARBA" id="ARBA00004651"/>
    </source>
</evidence>
<keyword evidence="5 10" id="KW-0472">Membrane</keyword>
<evidence type="ECO:0000256" key="4">
    <source>
        <dbReference type="ARBA" id="ARBA00022989"/>
    </source>
</evidence>
<keyword evidence="2 10" id="KW-1003">Cell membrane</keyword>
<comment type="function">
    <text evidence="9 10">Fluoride-specific ion channel. Important for reducing fluoride concentration in the cell, thus reducing its toxicity.</text>
</comment>
<keyword evidence="10" id="KW-0915">Sodium</keyword>
<dbReference type="NCBIfam" id="TIGR00494">
    <property type="entry name" value="crcB"/>
    <property type="match status" value="1"/>
</dbReference>
<keyword evidence="10" id="KW-0406">Ion transport</keyword>
<evidence type="ECO:0000256" key="7">
    <source>
        <dbReference type="ARBA" id="ARBA00035120"/>
    </source>
</evidence>
<keyword evidence="4 10" id="KW-1133">Transmembrane helix</keyword>
<dbReference type="HAMAP" id="MF_00454">
    <property type="entry name" value="FluC"/>
    <property type="match status" value="1"/>
</dbReference>
<comment type="activity regulation">
    <text evidence="10">Na(+) is not transported, but it plays an essential structural role and its presence is essential for fluoride channel function.</text>
</comment>
<protein>
    <recommendedName>
        <fullName evidence="10">Fluoride-specific ion channel FluC</fullName>
    </recommendedName>
</protein>
<dbReference type="GO" id="GO:0062054">
    <property type="term" value="F:fluoride channel activity"/>
    <property type="evidence" value="ECO:0007669"/>
    <property type="project" value="UniProtKB-UniRule"/>
</dbReference>
<evidence type="ECO:0000313" key="11">
    <source>
        <dbReference type="EMBL" id="BBY28930.1"/>
    </source>
</evidence>
<name>A0A7I7QS91_9MYCO</name>
<gene>
    <name evidence="11" type="primary">crcB_2</name>
    <name evidence="10" type="synonym">crcB</name>
    <name evidence="10" type="synonym">fluC</name>
    <name evidence="11" type="ORF">MSEDJ_30260</name>
</gene>
<evidence type="ECO:0000256" key="9">
    <source>
        <dbReference type="ARBA" id="ARBA00049940"/>
    </source>
</evidence>
<dbReference type="EMBL" id="AP022588">
    <property type="protein sequence ID" value="BBY28930.1"/>
    <property type="molecule type" value="Genomic_DNA"/>
</dbReference>
<dbReference type="AlphaFoldDB" id="A0A7I7QS91"/>
<dbReference type="GO" id="GO:0046872">
    <property type="term" value="F:metal ion binding"/>
    <property type="evidence" value="ECO:0007669"/>
    <property type="project" value="UniProtKB-KW"/>
</dbReference>
<evidence type="ECO:0000256" key="6">
    <source>
        <dbReference type="ARBA" id="ARBA00023303"/>
    </source>
</evidence>
<proteinExistence type="inferred from homology"/>
<evidence type="ECO:0000256" key="3">
    <source>
        <dbReference type="ARBA" id="ARBA00022692"/>
    </source>
</evidence>
<reference evidence="11 12" key="1">
    <citation type="journal article" date="2019" name="Emerg. Microbes Infect.">
        <title>Comprehensive subspecies identification of 175 nontuberculous mycobacteria species based on 7547 genomic profiles.</title>
        <authorList>
            <person name="Matsumoto Y."/>
            <person name="Kinjo T."/>
            <person name="Motooka D."/>
            <person name="Nabeya D."/>
            <person name="Jung N."/>
            <person name="Uechi K."/>
            <person name="Horii T."/>
            <person name="Iida T."/>
            <person name="Fujita J."/>
            <person name="Nakamura S."/>
        </authorList>
    </citation>
    <scope>NUCLEOTIDE SEQUENCE [LARGE SCALE GENOMIC DNA]</scope>
    <source>
        <strain evidence="11 12">JCM 17899</strain>
    </source>
</reference>